<protein>
    <submittedName>
        <fullName evidence="1">Uncharacterized protein</fullName>
    </submittedName>
</protein>
<dbReference type="Proteomes" id="UP000187203">
    <property type="component" value="Unassembled WGS sequence"/>
</dbReference>
<gene>
    <name evidence="1" type="ORF">COLO4_05668</name>
</gene>
<evidence type="ECO:0000313" key="1">
    <source>
        <dbReference type="EMBL" id="OMP09240.1"/>
    </source>
</evidence>
<reference evidence="2" key="1">
    <citation type="submission" date="2013-09" db="EMBL/GenBank/DDBJ databases">
        <title>Corchorus olitorius genome sequencing.</title>
        <authorList>
            <person name="Alam M."/>
            <person name="Haque M.S."/>
            <person name="Islam M.S."/>
            <person name="Emdad E.M."/>
            <person name="Islam M.M."/>
            <person name="Ahmed B."/>
            <person name="Halim A."/>
            <person name="Hossen Q.M.M."/>
            <person name="Hossain M.Z."/>
            <person name="Ahmed R."/>
            <person name="Khan M.M."/>
            <person name="Islam R."/>
            <person name="Rashid M.M."/>
            <person name="Khan S.A."/>
            <person name="Rahman M.S."/>
            <person name="Alam M."/>
            <person name="Yahiya A.S."/>
            <person name="Khan M.S."/>
            <person name="Azam M.S."/>
            <person name="Haque T."/>
            <person name="Lashkar M.Z.H."/>
            <person name="Akhand A.I."/>
            <person name="Morshed G."/>
            <person name="Roy S."/>
            <person name="Uddin K.S."/>
            <person name="Rabeya T."/>
            <person name="Hossain A.S."/>
            <person name="Chowdhury A."/>
            <person name="Snigdha A.R."/>
            <person name="Mortoza M.S."/>
            <person name="Matin S.A."/>
            <person name="Hoque S.M.E."/>
            <person name="Islam M.K."/>
            <person name="Roy D.K."/>
            <person name="Haider R."/>
            <person name="Moosa M.M."/>
            <person name="Elias S.M."/>
            <person name="Hasan A.M."/>
            <person name="Jahan S."/>
            <person name="Shafiuddin M."/>
            <person name="Mahmood N."/>
            <person name="Shommy N.S."/>
        </authorList>
    </citation>
    <scope>NUCLEOTIDE SEQUENCE [LARGE SCALE GENOMIC DNA]</scope>
    <source>
        <strain evidence="2">cv. O-4</strain>
    </source>
</reference>
<dbReference type="EMBL" id="AWUE01012408">
    <property type="protein sequence ID" value="OMP09240.1"/>
    <property type="molecule type" value="Genomic_DNA"/>
</dbReference>
<accession>A0A1R3KQ89</accession>
<proteinExistence type="predicted"/>
<sequence length="94" mass="10744">MVSKGFIHSIVELRRTSHFETVDIVVARGLLVTTTYVWTNQLMVTHHWCQSKLNSSVSFITTTIIRRNKPNSVAKGTRCKEGNLLKGIPFRKEE</sequence>
<evidence type="ECO:0000313" key="2">
    <source>
        <dbReference type="Proteomes" id="UP000187203"/>
    </source>
</evidence>
<name>A0A1R3KQ89_9ROSI</name>
<keyword evidence="2" id="KW-1185">Reference proteome</keyword>
<organism evidence="1 2">
    <name type="scientific">Corchorus olitorius</name>
    <dbReference type="NCBI Taxonomy" id="93759"/>
    <lineage>
        <taxon>Eukaryota</taxon>
        <taxon>Viridiplantae</taxon>
        <taxon>Streptophyta</taxon>
        <taxon>Embryophyta</taxon>
        <taxon>Tracheophyta</taxon>
        <taxon>Spermatophyta</taxon>
        <taxon>Magnoliopsida</taxon>
        <taxon>eudicotyledons</taxon>
        <taxon>Gunneridae</taxon>
        <taxon>Pentapetalae</taxon>
        <taxon>rosids</taxon>
        <taxon>malvids</taxon>
        <taxon>Malvales</taxon>
        <taxon>Malvaceae</taxon>
        <taxon>Grewioideae</taxon>
        <taxon>Apeibeae</taxon>
        <taxon>Corchorus</taxon>
    </lineage>
</organism>
<comment type="caution">
    <text evidence="1">The sequence shown here is derived from an EMBL/GenBank/DDBJ whole genome shotgun (WGS) entry which is preliminary data.</text>
</comment>
<dbReference type="AlphaFoldDB" id="A0A1R3KQ89"/>